<name>A0ABX1VAN1_9PLAN</name>
<dbReference type="PANTHER" id="PTHR48073">
    <property type="entry name" value="O-SUCCINYLBENZOATE SYNTHASE-RELATED"/>
    <property type="match status" value="1"/>
</dbReference>
<keyword evidence="3" id="KW-0413">Isomerase</keyword>
<dbReference type="GO" id="GO:0016853">
    <property type="term" value="F:isomerase activity"/>
    <property type="evidence" value="ECO:0007669"/>
    <property type="project" value="UniProtKB-KW"/>
</dbReference>
<keyword evidence="4" id="KW-1185">Reference proteome</keyword>
<dbReference type="SUPFAM" id="SSF54826">
    <property type="entry name" value="Enolase N-terminal domain-like"/>
    <property type="match status" value="1"/>
</dbReference>
<evidence type="ECO:0000313" key="3">
    <source>
        <dbReference type="EMBL" id="NNJ24560.1"/>
    </source>
</evidence>
<reference evidence="3 4" key="1">
    <citation type="journal article" date="2020" name="Syst. Appl. Microbiol.">
        <title>Alienimonas chondri sp. nov., a novel planctomycete isolated from the biofilm of the red alga Chondrus crispus.</title>
        <authorList>
            <person name="Vitorino I."/>
            <person name="Albuquerque L."/>
            <person name="Wiegand S."/>
            <person name="Kallscheuer N."/>
            <person name="da Costa M.S."/>
            <person name="Lobo-da-Cunha A."/>
            <person name="Jogler C."/>
            <person name="Lage O.M."/>
        </authorList>
    </citation>
    <scope>NUCLEOTIDE SEQUENCE [LARGE SCALE GENOMIC DNA]</scope>
    <source>
        <strain evidence="3 4">LzC2</strain>
    </source>
</reference>
<dbReference type="Pfam" id="PF13378">
    <property type="entry name" value="MR_MLE_C"/>
    <property type="match status" value="1"/>
</dbReference>
<gene>
    <name evidence="3" type="ORF">LzC2_06180</name>
</gene>
<protein>
    <submittedName>
        <fullName evidence="3">N-succinyl-L-Arg/Lys racemase</fullName>
        <ecNumber evidence="3">5.1.1.-</ecNumber>
    </submittedName>
</protein>
<dbReference type="Proteomes" id="UP000609651">
    <property type="component" value="Unassembled WGS sequence"/>
</dbReference>
<dbReference type="InterPro" id="IPR029065">
    <property type="entry name" value="Enolase_C-like"/>
</dbReference>
<evidence type="ECO:0000256" key="1">
    <source>
        <dbReference type="ARBA" id="ARBA00022723"/>
    </source>
</evidence>
<proteinExistence type="predicted"/>
<dbReference type="Gene3D" id="3.30.390.10">
    <property type="entry name" value="Enolase-like, N-terminal domain"/>
    <property type="match status" value="1"/>
</dbReference>
<dbReference type="InterPro" id="IPR029017">
    <property type="entry name" value="Enolase-like_N"/>
</dbReference>
<dbReference type="RefSeq" id="WP_171183637.1">
    <property type="nucleotide sequence ID" value="NZ_WTPX01000011.1"/>
</dbReference>
<dbReference type="SMART" id="SM00922">
    <property type="entry name" value="MR_MLE"/>
    <property type="match status" value="1"/>
</dbReference>
<dbReference type="InterPro" id="IPR036849">
    <property type="entry name" value="Enolase-like_C_sf"/>
</dbReference>
<keyword evidence="1" id="KW-0479">Metal-binding</keyword>
<dbReference type="InterPro" id="IPR013342">
    <property type="entry name" value="Mandelate_racemase_C"/>
</dbReference>
<organism evidence="3 4">
    <name type="scientific">Alienimonas chondri</name>
    <dbReference type="NCBI Taxonomy" id="2681879"/>
    <lineage>
        <taxon>Bacteria</taxon>
        <taxon>Pseudomonadati</taxon>
        <taxon>Planctomycetota</taxon>
        <taxon>Planctomycetia</taxon>
        <taxon>Planctomycetales</taxon>
        <taxon>Planctomycetaceae</taxon>
        <taxon>Alienimonas</taxon>
    </lineage>
</organism>
<dbReference type="Gene3D" id="3.20.20.120">
    <property type="entry name" value="Enolase-like C-terminal domain"/>
    <property type="match status" value="1"/>
</dbReference>
<dbReference type="PANTHER" id="PTHR48073:SF2">
    <property type="entry name" value="O-SUCCINYLBENZOATE SYNTHASE"/>
    <property type="match status" value="1"/>
</dbReference>
<feature type="domain" description="Mandelate racemase/muconate lactonizing enzyme C-terminal" evidence="2">
    <location>
        <begin position="152"/>
        <end position="245"/>
    </location>
</feature>
<accession>A0ABX1VAN1</accession>
<dbReference type="EC" id="5.1.1.-" evidence="3"/>
<dbReference type="EMBL" id="WTPX01000011">
    <property type="protein sequence ID" value="NNJ24560.1"/>
    <property type="molecule type" value="Genomic_DNA"/>
</dbReference>
<comment type="caution">
    <text evidence="3">The sequence shown here is derived from an EMBL/GenBank/DDBJ whole genome shotgun (WGS) entry which is preliminary data.</text>
</comment>
<evidence type="ECO:0000313" key="4">
    <source>
        <dbReference type="Proteomes" id="UP000609651"/>
    </source>
</evidence>
<dbReference type="SUPFAM" id="SSF51604">
    <property type="entry name" value="Enolase C-terminal domain-like"/>
    <property type="match status" value="1"/>
</dbReference>
<evidence type="ECO:0000259" key="2">
    <source>
        <dbReference type="SMART" id="SM00922"/>
    </source>
</evidence>
<sequence length="381" mass="41833">MPRLARLTFFHVRVPLRRKVSHASHTRTENETLFVRADTDDGRVGWGEGLPREYVTGETIEGCFDQLARIEPPPPLPDDAAVVAWLHGPFLPAPSDRPGDGNTVRCAVETAVLGAFGVDPFPFLRSPQPKACLQQRPQAAWKVRYGVVLTTGKAWKRRAAALAYRMWGFRDAKLKLGVGDDEAAARQARRWFGPHVALRADANEAWEPAEVAAKCAMLTALGFESVEQPVPRGREAELPRDLALPVVWDESVLCPADAKRLVALDSTCRFNLRLSKNGGLLRLWDVYRFAVDRGVRCQLGCMVGEAGPLSAAGRWLGGRAEWTRLEGGFGRHLVADPLTEEDWTFGRGGVAGVPAGGRYPPMSVRPAAVEAAAVRRESRTF</sequence>